<dbReference type="EMBL" id="BQKA01000006">
    <property type="protein sequence ID" value="GJM49419.1"/>
    <property type="molecule type" value="Genomic_DNA"/>
</dbReference>
<keyword evidence="2" id="KW-1133">Transmembrane helix</keyword>
<feature type="domain" description="Mce/MlaD" evidence="3">
    <location>
        <begin position="37"/>
        <end position="110"/>
    </location>
</feature>
<keyword evidence="2" id="KW-0472">Membrane</keyword>
<proteinExistence type="predicted"/>
<dbReference type="InterPro" id="IPR052336">
    <property type="entry name" value="MlaD_Phospholipid_Transporter"/>
</dbReference>
<feature type="transmembrane region" description="Helical" evidence="2">
    <location>
        <begin position="7"/>
        <end position="27"/>
    </location>
</feature>
<dbReference type="PANTHER" id="PTHR33371:SF4">
    <property type="entry name" value="INTERMEMBRANE PHOSPHOLIPID TRANSPORT SYSTEM BINDING PROTEIN MLAD"/>
    <property type="match status" value="1"/>
</dbReference>
<protein>
    <submittedName>
        <fullName evidence="4">Organic solvent ABC transporter substrate-binding protein</fullName>
    </submittedName>
</protein>
<feature type="region of interest" description="Disordered" evidence="1">
    <location>
        <begin position="307"/>
        <end position="326"/>
    </location>
</feature>
<comment type="caution">
    <text evidence="4">The sequence shown here is derived from an EMBL/GenBank/DDBJ whole genome shotgun (WGS) entry which is preliminary data.</text>
</comment>
<organism evidence="4 6">
    <name type="scientific">Capnocytophaga catalasegens</name>
    <dbReference type="NCBI Taxonomy" id="1004260"/>
    <lineage>
        <taxon>Bacteria</taxon>
        <taxon>Pseudomonadati</taxon>
        <taxon>Bacteroidota</taxon>
        <taxon>Flavobacteriia</taxon>
        <taxon>Flavobacteriales</taxon>
        <taxon>Flavobacteriaceae</taxon>
        <taxon>Capnocytophaga</taxon>
    </lineage>
</organism>
<dbReference type="Proteomes" id="UP001207736">
    <property type="component" value="Unassembled WGS sequence"/>
</dbReference>
<evidence type="ECO:0000313" key="7">
    <source>
        <dbReference type="Proteomes" id="UP001208692"/>
    </source>
</evidence>
<feature type="compositionally biased region" description="Basic and acidic residues" evidence="1">
    <location>
        <begin position="316"/>
        <end position="326"/>
    </location>
</feature>
<accession>A0AAV5ASD0</accession>
<evidence type="ECO:0000313" key="6">
    <source>
        <dbReference type="Proteomes" id="UP001207736"/>
    </source>
</evidence>
<evidence type="ECO:0000313" key="4">
    <source>
        <dbReference type="EMBL" id="GJM49419.1"/>
    </source>
</evidence>
<dbReference type="InterPro" id="IPR003399">
    <property type="entry name" value="Mce/MlaD"/>
</dbReference>
<gene>
    <name evidence="4" type="ORF">RCZ15_03940</name>
    <name evidence="5" type="ORF">RCZ16_08860</name>
</gene>
<dbReference type="PANTHER" id="PTHR33371">
    <property type="entry name" value="INTERMEMBRANE PHOSPHOLIPID TRANSPORT SYSTEM BINDING PROTEIN MLAD-RELATED"/>
    <property type="match status" value="1"/>
</dbReference>
<dbReference type="EMBL" id="BQKB01000013">
    <property type="protein sequence ID" value="GJM52569.1"/>
    <property type="molecule type" value="Genomic_DNA"/>
</dbReference>
<dbReference type="Pfam" id="PF02470">
    <property type="entry name" value="MlaD"/>
    <property type="match status" value="1"/>
</dbReference>
<evidence type="ECO:0000313" key="5">
    <source>
        <dbReference type="EMBL" id="GJM52569.1"/>
    </source>
</evidence>
<dbReference type="RefSeq" id="WP_264846013.1">
    <property type="nucleotide sequence ID" value="NZ_BPMA01000016.1"/>
</dbReference>
<keyword evidence="2" id="KW-0812">Transmembrane</keyword>
<name>A0AAV5ASD0_9FLAO</name>
<keyword evidence="7" id="KW-1185">Reference proteome</keyword>
<dbReference type="Proteomes" id="UP001208692">
    <property type="component" value="Unassembled WGS sequence"/>
</dbReference>
<evidence type="ECO:0000259" key="3">
    <source>
        <dbReference type="Pfam" id="PF02470"/>
    </source>
</evidence>
<evidence type="ECO:0000256" key="2">
    <source>
        <dbReference type="SAM" id="Phobius"/>
    </source>
</evidence>
<sequence length="326" mass="35706">MKLSKEIKTAIIVLVGIACFIFGFNFLKSTPIFNTDNEYHAIFDHSGGLQVGTAVTVNGVIMGAVTKIKIDNNSKIVVTFTCKDDFTFSKNSKAEIYSSLLGNTGLQIVPVQDDAPRAKSGDYLPSSVQEGLMDAISSQLAPTSMNLNKMLTSSDSLIVSLSNTLDKKAQQDIKESLTSLNATLQSLNRASIGLEKLISTNKDEIEGLVKNANYMSNNFAKFSDTLSQVNIGKMVTDLQYTLNSVNTMLTKIEKGSGTLGLLMNDPKLYNNLKTASSELGLLVEDIRRNPKRYVHISIFGKKNAEYQTPDNVEPSISEREELLQPK</sequence>
<reference evidence="4 7" key="1">
    <citation type="submission" date="2021-11" db="EMBL/GenBank/DDBJ databases">
        <title>Draft genome sequence of Capnocytophaga sp. strain KC07075 isolated from cat oral cavity.</title>
        <authorList>
            <person name="Suzuki M."/>
            <person name="Imaoka K."/>
            <person name="Kimura M."/>
            <person name="Morikawa S."/>
            <person name="Maeda K."/>
        </authorList>
    </citation>
    <scope>NUCLEOTIDE SEQUENCE</scope>
    <source>
        <strain evidence="4">KC07075</strain>
        <strain evidence="5 7">KC07079</strain>
    </source>
</reference>
<evidence type="ECO:0000256" key="1">
    <source>
        <dbReference type="SAM" id="MobiDB-lite"/>
    </source>
</evidence>
<dbReference type="PROSITE" id="PS51257">
    <property type="entry name" value="PROKAR_LIPOPROTEIN"/>
    <property type="match status" value="1"/>
</dbReference>
<dbReference type="AlphaFoldDB" id="A0AAV5ASD0"/>